<name>A0A9P0K456_ACAOB</name>
<feature type="compositionally biased region" description="Low complexity" evidence="1">
    <location>
        <begin position="159"/>
        <end position="169"/>
    </location>
</feature>
<feature type="compositionally biased region" description="Polar residues" evidence="1">
    <location>
        <begin position="126"/>
        <end position="136"/>
    </location>
</feature>
<dbReference type="PANTHER" id="PTHR21505:SF12">
    <property type="entry name" value="MADF DOMAIN-CONTAINING PROTEIN-RELATED"/>
    <property type="match status" value="1"/>
</dbReference>
<dbReference type="EMBL" id="CAKOFQ010006739">
    <property type="protein sequence ID" value="CAH1966915.1"/>
    <property type="molecule type" value="Genomic_DNA"/>
</dbReference>
<feature type="domain" description="MADF" evidence="2">
    <location>
        <begin position="25"/>
        <end position="119"/>
    </location>
</feature>
<reference evidence="3" key="1">
    <citation type="submission" date="2022-03" db="EMBL/GenBank/DDBJ databases">
        <authorList>
            <person name="Sayadi A."/>
        </authorList>
    </citation>
    <scope>NUCLEOTIDE SEQUENCE</scope>
</reference>
<organism evidence="3 4">
    <name type="scientific">Acanthoscelides obtectus</name>
    <name type="common">Bean weevil</name>
    <name type="synonym">Bruchus obtectus</name>
    <dbReference type="NCBI Taxonomy" id="200917"/>
    <lineage>
        <taxon>Eukaryota</taxon>
        <taxon>Metazoa</taxon>
        <taxon>Ecdysozoa</taxon>
        <taxon>Arthropoda</taxon>
        <taxon>Hexapoda</taxon>
        <taxon>Insecta</taxon>
        <taxon>Pterygota</taxon>
        <taxon>Neoptera</taxon>
        <taxon>Endopterygota</taxon>
        <taxon>Coleoptera</taxon>
        <taxon>Polyphaga</taxon>
        <taxon>Cucujiformia</taxon>
        <taxon>Chrysomeloidea</taxon>
        <taxon>Chrysomelidae</taxon>
        <taxon>Bruchinae</taxon>
        <taxon>Bruchini</taxon>
        <taxon>Acanthoscelides</taxon>
    </lineage>
</organism>
<evidence type="ECO:0000313" key="4">
    <source>
        <dbReference type="Proteomes" id="UP001152888"/>
    </source>
</evidence>
<keyword evidence="4" id="KW-1185">Reference proteome</keyword>
<evidence type="ECO:0000256" key="1">
    <source>
        <dbReference type="SAM" id="MobiDB-lite"/>
    </source>
</evidence>
<dbReference type="PROSITE" id="PS51029">
    <property type="entry name" value="MADF"/>
    <property type="match status" value="1"/>
</dbReference>
<dbReference type="Pfam" id="PF10545">
    <property type="entry name" value="MADF_DNA_bdg"/>
    <property type="match status" value="1"/>
</dbReference>
<gene>
    <name evidence="3" type="ORF">ACAOBT_LOCUS7116</name>
</gene>
<evidence type="ECO:0000259" key="2">
    <source>
        <dbReference type="PROSITE" id="PS51029"/>
    </source>
</evidence>
<dbReference type="PANTHER" id="PTHR21505">
    <property type="entry name" value="MADF DOMAIN-CONTAINING PROTEIN-RELATED"/>
    <property type="match status" value="1"/>
</dbReference>
<evidence type="ECO:0000313" key="3">
    <source>
        <dbReference type="EMBL" id="CAH1966915.1"/>
    </source>
</evidence>
<proteinExistence type="predicted"/>
<feature type="compositionally biased region" description="Basic and acidic residues" evidence="1">
    <location>
        <begin position="140"/>
        <end position="158"/>
    </location>
</feature>
<sequence length="339" mass="38129">MCAAPQAFTQFEMGSERWSSENNITFMNLYREQENLWNCFDKNYKNRDMRKASLEYIANEMSLVNTSEVTKKNKNLRSTYNQERAKIEKSKKSGSGSEDVYKSSLKWFDIMDYIMKTINLKEKKTTSNLPNDTPSGSKILGDDVSRDIDDKTDNKSIDSSDSSLIKNKNPVQVKNKIKHNITQETSGIAAAINELKQLNSTIQTSSCSQQCDEYDVIGKHVAIQLRELPLLDFIDAKDEIQQVLSRYREKAIYVRNTSAFSSYNTSSPTSYISLTSPGSSVPSDSFPGPVPISDRPAETVSRQPVQTVVGQPSNASYEGIHFGDPLVRAMIDADMNNMQ</sequence>
<dbReference type="InterPro" id="IPR006578">
    <property type="entry name" value="MADF-dom"/>
</dbReference>
<protein>
    <recommendedName>
        <fullName evidence="2">MADF domain-containing protein</fullName>
    </recommendedName>
</protein>
<dbReference type="Proteomes" id="UP001152888">
    <property type="component" value="Unassembled WGS sequence"/>
</dbReference>
<dbReference type="SMART" id="SM00595">
    <property type="entry name" value="MADF"/>
    <property type="match status" value="1"/>
</dbReference>
<accession>A0A9P0K456</accession>
<comment type="caution">
    <text evidence="3">The sequence shown here is derived from an EMBL/GenBank/DDBJ whole genome shotgun (WGS) entry which is preliminary data.</text>
</comment>
<dbReference type="OrthoDB" id="8190343at2759"/>
<dbReference type="AlphaFoldDB" id="A0A9P0K456"/>
<feature type="region of interest" description="Disordered" evidence="1">
    <location>
        <begin position="125"/>
        <end position="169"/>
    </location>
</feature>
<feature type="region of interest" description="Disordered" evidence="1">
    <location>
        <begin position="74"/>
        <end position="99"/>
    </location>
</feature>